<evidence type="ECO:0000256" key="2">
    <source>
        <dbReference type="ARBA" id="ARBA00022525"/>
    </source>
</evidence>
<dbReference type="EMBL" id="CP094984">
    <property type="protein sequence ID" value="UON92008.1"/>
    <property type="molecule type" value="Genomic_DNA"/>
</dbReference>
<dbReference type="CDD" id="cd21112">
    <property type="entry name" value="alphaLP-like"/>
    <property type="match status" value="1"/>
</dbReference>
<dbReference type="RefSeq" id="WP_227928209.1">
    <property type="nucleotide sequence ID" value="NZ_CP094984.1"/>
</dbReference>
<keyword evidence="9" id="KW-0645">Protease</keyword>
<evidence type="ECO:0000313" key="12">
    <source>
        <dbReference type="Proteomes" id="UP001155145"/>
    </source>
</evidence>
<gene>
    <name evidence="9" type="ORF">LJ755_05160</name>
    <name evidence="10" type="ORF">MUK71_15760</name>
</gene>
<dbReference type="Proteomes" id="UP001155145">
    <property type="component" value="Unassembled WGS sequence"/>
</dbReference>
<feature type="region of interest" description="Disordered" evidence="5">
    <location>
        <begin position="145"/>
        <end position="190"/>
    </location>
</feature>
<dbReference type="InterPro" id="IPR018114">
    <property type="entry name" value="TRYPSIN_HIS"/>
</dbReference>
<feature type="chain" id="PRO_5040763454" evidence="7">
    <location>
        <begin position="35"/>
        <end position="811"/>
    </location>
</feature>
<dbReference type="EMBL" id="JAJFZT010000003">
    <property type="protein sequence ID" value="MCC3272118.1"/>
    <property type="molecule type" value="Genomic_DNA"/>
</dbReference>
<dbReference type="NCBIfam" id="NF033510">
    <property type="entry name" value="Ca_tandemer"/>
    <property type="match status" value="1"/>
</dbReference>
<dbReference type="GO" id="GO:0006508">
    <property type="term" value="P:proteolysis"/>
    <property type="evidence" value="ECO:0007669"/>
    <property type="project" value="UniProtKB-KW"/>
</dbReference>
<feature type="compositionally biased region" description="Low complexity" evidence="5">
    <location>
        <begin position="161"/>
        <end position="180"/>
    </location>
</feature>
<dbReference type="AlphaFoldDB" id="A0A9X1M623"/>
<keyword evidence="9" id="KW-0378">Hydrolase</keyword>
<evidence type="ECO:0000256" key="6">
    <source>
        <dbReference type="SAM" id="Phobius"/>
    </source>
</evidence>
<dbReference type="InterPro" id="IPR001254">
    <property type="entry name" value="Trypsin_dom"/>
</dbReference>
<feature type="transmembrane region" description="Helical" evidence="6">
    <location>
        <begin position="781"/>
        <end position="801"/>
    </location>
</feature>
<dbReference type="GO" id="GO:0004252">
    <property type="term" value="F:serine-type endopeptidase activity"/>
    <property type="evidence" value="ECO:0007669"/>
    <property type="project" value="InterPro"/>
</dbReference>
<evidence type="ECO:0000256" key="1">
    <source>
        <dbReference type="ARBA" id="ARBA00022512"/>
    </source>
</evidence>
<accession>A0A9X1M623</accession>
<evidence type="ECO:0000313" key="9">
    <source>
        <dbReference type="EMBL" id="MCC3272118.1"/>
    </source>
</evidence>
<dbReference type="PROSITE" id="PS00134">
    <property type="entry name" value="TRYPSIN_HIS"/>
    <property type="match status" value="1"/>
</dbReference>
<keyword evidence="2" id="KW-0964">Secreted</keyword>
<dbReference type="GO" id="GO:0005975">
    <property type="term" value="P:carbohydrate metabolic process"/>
    <property type="evidence" value="ECO:0007669"/>
    <property type="project" value="UniProtKB-ARBA"/>
</dbReference>
<evidence type="ECO:0000256" key="7">
    <source>
        <dbReference type="SAM" id="SignalP"/>
    </source>
</evidence>
<protein>
    <submittedName>
        <fullName evidence="9">Trypsin-like serine protease</fullName>
        <ecNumber evidence="9">3.4.21.-</ecNumber>
    </submittedName>
</protein>
<keyword evidence="4" id="KW-0572">Peptidoglycan-anchor</keyword>
<dbReference type="Proteomes" id="UP000829758">
    <property type="component" value="Chromosome"/>
</dbReference>
<dbReference type="Pfam" id="PF00089">
    <property type="entry name" value="Trypsin"/>
    <property type="match status" value="1"/>
</dbReference>
<dbReference type="InterPro" id="IPR019931">
    <property type="entry name" value="LPXTG_anchor"/>
</dbReference>
<evidence type="ECO:0000313" key="10">
    <source>
        <dbReference type="EMBL" id="UON92008.1"/>
    </source>
</evidence>
<dbReference type="PROSITE" id="PS00135">
    <property type="entry name" value="TRYPSIN_SER"/>
    <property type="match status" value="1"/>
</dbReference>
<evidence type="ECO:0000259" key="8">
    <source>
        <dbReference type="PROSITE" id="PS50847"/>
    </source>
</evidence>
<dbReference type="InterPro" id="IPR013783">
    <property type="entry name" value="Ig-like_fold"/>
</dbReference>
<dbReference type="EC" id="3.4.21.-" evidence="9"/>
<organism evidence="9 12">
    <name type="scientific">Arthrobacter zhangbolii</name>
    <dbReference type="NCBI Taxonomy" id="2886936"/>
    <lineage>
        <taxon>Bacteria</taxon>
        <taxon>Bacillati</taxon>
        <taxon>Actinomycetota</taxon>
        <taxon>Actinomycetes</taxon>
        <taxon>Micrococcales</taxon>
        <taxon>Micrococcaceae</taxon>
        <taxon>Arthrobacter</taxon>
    </lineage>
</organism>
<dbReference type="Gene3D" id="2.60.40.10">
    <property type="entry name" value="Immunoglobulins"/>
    <property type="match status" value="3"/>
</dbReference>
<sequence length="811" mass="81590">MQESPRPLYARAGALGAAALLAVSGAFIAGPAMATTGETPQPAATEAPAVPAVEGTEAPVEDGAATLAPGLSEALQRDLGMTVEEFLAAGELGKKASDALDRLKATDGFVSIELVDGALVITGSGEDLQTLATELDATVVDPAPATEAPAEEAPAEEAPVEEAPAPEQTEAPAPAENTTEAPEEEAAAPLKRASDLRSLLKDYADATGAADKLQSVTGNAGSGFVLTVGEPATELGGAQARAMAPSTIAEEFAATYENVSVESATGMPENFAETDIPNGSGYLFESGDGLAAACSIGFNGFNATGDDAVISAGHCAEGAAGPLTILEHADYELGMFGTYSFEGTEANPGTDISVIDNINPELTLLPETLQWANEEDLEATTVQITGSTTPVVGAPICKSGRTSFWTCGFILESDVLFNAEGTWTEGFQAELDAAPGDSGGSMISGSLAVGLISAGVPGSGKVYGVDLARSMAAIPGYSVAIHLAAPALTSPADGGTVETDAPITGTAPAGSTVQLSLNGEESEVVAGPDGIWSTKAPTLVPEGAKLEITAQAVNGFNKSTVSEFELTVKEAPLPVPVFTTPATVLNSLSSIEGTGVAGATVSVSIPDDQVENFATRTVEVDEEGNWAYTLEEPLSYGVYEVTARQGGIEGKEDSAAAELNLTVAPEAPVITNPADGSEFTQSELPDTVTGTAKPGALVLVSFDGQPAVELQADDNGNWSAPMGDLAVSSHGVEVTQVYQGAPSAAAFVSFIVNADPAPVAPVAPAGNPGTGGLPDTGASNIALLAGGGATLLAAGAAAVLYTKRRRVLADA</sequence>
<dbReference type="InterPro" id="IPR033116">
    <property type="entry name" value="TRYPSIN_SER"/>
</dbReference>
<keyword evidence="3 7" id="KW-0732">Signal</keyword>
<proteinExistence type="predicted"/>
<evidence type="ECO:0000256" key="4">
    <source>
        <dbReference type="ARBA" id="ARBA00023088"/>
    </source>
</evidence>
<keyword evidence="11" id="KW-1185">Reference proteome</keyword>
<dbReference type="InterPro" id="IPR009003">
    <property type="entry name" value="Peptidase_S1_PA"/>
</dbReference>
<dbReference type="SUPFAM" id="SSF50494">
    <property type="entry name" value="Trypsin-like serine proteases"/>
    <property type="match status" value="1"/>
</dbReference>
<feature type="signal peptide" evidence="7">
    <location>
        <begin position="1"/>
        <end position="34"/>
    </location>
</feature>
<evidence type="ECO:0000256" key="5">
    <source>
        <dbReference type="SAM" id="MobiDB-lite"/>
    </source>
</evidence>
<reference evidence="9" key="1">
    <citation type="submission" date="2021-10" db="EMBL/GenBank/DDBJ databases">
        <title>Novel species in genus Arthrobacter.</title>
        <authorList>
            <person name="Liu Y."/>
        </authorList>
    </citation>
    <scope>NUCLEOTIDE SEQUENCE</scope>
    <source>
        <strain evidence="11">zg-Y462</strain>
        <strain evidence="9">Zg-Y462</strain>
    </source>
</reference>
<dbReference type="InterPro" id="IPR043504">
    <property type="entry name" value="Peptidase_S1_PA_chymotrypsin"/>
</dbReference>
<dbReference type="Gene3D" id="2.40.10.10">
    <property type="entry name" value="Trypsin-like serine proteases"/>
    <property type="match status" value="2"/>
</dbReference>
<dbReference type="PROSITE" id="PS50847">
    <property type="entry name" value="GRAM_POS_ANCHORING"/>
    <property type="match status" value="1"/>
</dbReference>
<keyword evidence="1" id="KW-0134">Cell wall</keyword>
<keyword evidence="6" id="KW-0472">Membrane</keyword>
<keyword evidence="6" id="KW-1133">Transmembrane helix</keyword>
<dbReference type="Pfam" id="PF00746">
    <property type="entry name" value="Gram_pos_anchor"/>
    <property type="match status" value="1"/>
</dbReference>
<evidence type="ECO:0000313" key="11">
    <source>
        <dbReference type="Proteomes" id="UP000829758"/>
    </source>
</evidence>
<name>A0A9X1M623_9MICC</name>
<feature type="domain" description="Gram-positive cocci surface proteins LPxTG" evidence="8">
    <location>
        <begin position="773"/>
        <end position="811"/>
    </location>
</feature>
<feature type="compositionally biased region" description="Acidic residues" evidence="5">
    <location>
        <begin position="149"/>
        <end position="160"/>
    </location>
</feature>
<evidence type="ECO:0000256" key="3">
    <source>
        <dbReference type="ARBA" id="ARBA00022729"/>
    </source>
</evidence>
<keyword evidence="6" id="KW-0812">Transmembrane</keyword>
<dbReference type="NCBIfam" id="TIGR01167">
    <property type="entry name" value="LPXTG_anchor"/>
    <property type="match status" value="1"/>
</dbReference>